<feature type="domain" description="Uncharacterized protein TP-0789" evidence="2">
    <location>
        <begin position="75"/>
        <end position="262"/>
    </location>
</feature>
<sequence>MTARLPPRLLAAALALAAGAAFAQPPDAQQIFERSSAAEKAAHWQADSQLEIRQGERVRSRGGVVYNKLQANAVDSRRLFRFATPADVAGTAVLVHENAAAQDDLWIYFPSMGKTRRILASNKKDSFMGSDFAYADLMAQDSADFVHTALADEACGGASCYVVQSVPRDAKTAASLGYAKLVATVRKNDYTVVQVRYFDKSGQEFKRQSISGYVAAAGQPGKFIATRREMVAAKGGRSSVLTLKNVDSARVQRDDVFVESRLGQ</sequence>
<keyword evidence="1" id="KW-0732">Signal</keyword>
<dbReference type="CDD" id="cd16329">
    <property type="entry name" value="LolA_like"/>
    <property type="match status" value="1"/>
</dbReference>
<dbReference type="InterPro" id="IPR033399">
    <property type="entry name" value="TP_0789-like"/>
</dbReference>
<evidence type="ECO:0000313" key="3">
    <source>
        <dbReference type="EMBL" id="ROU09417.1"/>
    </source>
</evidence>
<feature type="chain" id="PRO_5017947927" evidence="1">
    <location>
        <begin position="24"/>
        <end position="264"/>
    </location>
</feature>
<accession>A0A3N2RPP9</accession>
<keyword evidence="3" id="KW-0449">Lipoprotein</keyword>
<reference evidence="3 4" key="1">
    <citation type="submission" date="2018-10" db="EMBL/GenBank/DDBJ databases">
        <title>The genome of Lysobacter enzymogenes OH11.</title>
        <authorList>
            <person name="Liu F."/>
            <person name="Zhao Y."/>
            <person name="Qian G."/>
            <person name="Chen Y."/>
            <person name="Xu H."/>
        </authorList>
    </citation>
    <scope>NUCLEOTIDE SEQUENCE [LARGE SCALE GENOMIC DNA]</scope>
    <source>
        <strain evidence="3 4">OH11</strain>
    </source>
</reference>
<protein>
    <submittedName>
        <fullName evidence="3">Outer membrane lipoprotein-sorting protein</fullName>
    </submittedName>
</protein>
<dbReference type="EMBL" id="RCTY01000001">
    <property type="protein sequence ID" value="ROU09417.1"/>
    <property type="molecule type" value="Genomic_DNA"/>
</dbReference>
<evidence type="ECO:0000259" key="2">
    <source>
        <dbReference type="Pfam" id="PF17131"/>
    </source>
</evidence>
<dbReference type="Proteomes" id="UP000275910">
    <property type="component" value="Unassembled WGS sequence"/>
</dbReference>
<comment type="caution">
    <text evidence="3">The sequence shown here is derived from an EMBL/GenBank/DDBJ whole genome shotgun (WGS) entry which is preliminary data.</text>
</comment>
<dbReference type="RefSeq" id="WP_123645631.1">
    <property type="nucleotide sequence ID" value="NZ_RCTY01000001.1"/>
</dbReference>
<feature type="signal peptide" evidence="1">
    <location>
        <begin position="1"/>
        <end position="23"/>
    </location>
</feature>
<name>A0A3N2RPP9_LYSEN</name>
<evidence type="ECO:0000313" key="4">
    <source>
        <dbReference type="Proteomes" id="UP000275910"/>
    </source>
</evidence>
<dbReference type="AlphaFoldDB" id="A0A3N2RPP9"/>
<dbReference type="Pfam" id="PF17131">
    <property type="entry name" value="LolA_like"/>
    <property type="match status" value="1"/>
</dbReference>
<proteinExistence type="predicted"/>
<organism evidence="3 4">
    <name type="scientific">Lysobacter enzymogenes</name>
    <dbReference type="NCBI Taxonomy" id="69"/>
    <lineage>
        <taxon>Bacteria</taxon>
        <taxon>Pseudomonadati</taxon>
        <taxon>Pseudomonadota</taxon>
        <taxon>Gammaproteobacteria</taxon>
        <taxon>Lysobacterales</taxon>
        <taxon>Lysobacteraceae</taxon>
        <taxon>Lysobacter</taxon>
    </lineage>
</organism>
<gene>
    <name evidence="3" type="ORF">D9T17_00890</name>
</gene>
<evidence type="ECO:0000256" key="1">
    <source>
        <dbReference type="SAM" id="SignalP"/>
    </source>
</evidence>
<dbReference type="Gene3D" id="2.50.20.10">
    <property type="entry name" value="Lipoprotein localisation LolA/LolB/LppX"/>
    <property type="match status" value="1"/>
</dbReference>